<feature type="transmembrane region" description="Helical" evidence="1">
    <location>
        <begin position="78"/>
        <end position="98"/>
    </location>
</feature>
<accession>A0AAW1UJY2</accession>
<evidence type="ECO:0000256" key="1">
    <source>
        <dbReference type="SAM" id="Phobius"/>
    </source>
</evidence>
<feature type="transmembrane region" description="Helical" evidence="1">
    <location>
        <begin position="50"/>
        <end position="72"/>
    </location>
</feature>
<name>A0AAW1UJY2_9CUCU</name>
<dbReference type="Proteomes" id="UP001431783">
    <property type="component" value="Unassembled WGS sequence"/>
</dbReference>
<keyword evidence="1" id="KW-0812">Transmembrane</keyword>
<evidence type="ECO:0000313" key="2">
    <source>
        <dbReference type="EMBL" id="KAK9880370.1"/>
    </source>
</evidence>
<organism evidence="2 3">
    <name type="scientific">Henosepilachna vigintioctopunctata</name>
    <dbReference type="NCBI Taxonomy" id="420089"/>
    <lineage>
        <taxon>Eukaryota</taxon>
        <taxon>Metazoa</taxon>
        <taxon>Ecdysozoa</taxon>
        <taxon>Arthropoda</taxon>
        <taxon>Hexapoda</taxon>
        <taxon>Insecta</taxon>
        <taxon>Pterygota</taxon>
        <taxon>Neoptera</taxon>
        <taxon>Endopterygota</taxon>
        <taxon>Coleoptera</taxon>
        <taxon>Polyphaga</taxon>
        <taxon>Cucujiformia</taxon>
        <taxon>Coccinelloidea</taxon>
        <taxon>Coccinellidae</taxon>
        <taxon>Epilachninae</taxon>
        <taxon>Epilachnini</taxon>
        <taxon>Henosepilachna</taxon>
    </lineage>
</organism>
<reference evidence="2 3" key="1">
    <citation type="submission" date="2023-03" db="EMBL/GenBank/DDBJ databases">
        <title>Genome insight into feeding habits of ladybird beetles.</title>
        <authorList>
            <person name="Li H.-S."/>
            <person name="Huang Y.-H."/>
            <person name="Pang H."/>
        </authorList>
    </citation>
    <scope>NUCLEOTIDE SEQUENCE [LARGE SCALE GENOMIC DNA]</scope>
    <source>
        <strain evidence="2">SYSU_2023b</strain>
        <tissue evidence="2">Whole body</tissue>
    </source>
</reference>
<keyword evidence="1" id="KW-0472">Membrane</keyword>
<sequence>MQAHEAVINTFPLLYYIGALPKPCCRFVLFLVLVKKVLRDVKRCRMCSRELILATSMGGITEALLFPVLWFMEYLPGQARYILAACLFLKMIGDVWAFQRKQRGR</sequence>
<feature type="transmembrane region" description="Helical" evidence="1">
    <location>
        <begin position="13"/>
        <end position="38"/>
    </location>
</feature>
<dbReference type="EMBL" id="JARQZJ010000064">
    <property type="protein sequence ID" value="KAK9880370.1"/>
    <property type="molecule type" value="Genomic_DNA"/>
</dbReference>
<evidence type="ECO:0000313" key="3">
    <source>
        <dbReference type="Proteomes" id="UP001431783"/>
    </source>
</evidence>
<dbReference type="AlphaFoldDB" id="A0AAW1UJY2"/>
<proteinExistence type="predicted"/>
<protein>
    <submittedName>
        <fullName evidence="2">Uncharacterized protein</fullName>
    </submittedName>
</protein>
<keyword evidence="3" id="KW-1185">Reference proteome</keyword>
<gene>
    <name evidence="2" type="ORF">WA026_010254</name>
</gene>
<keyword evidence="1" id="KW-1133">Transmembrane helix</keyword>
<comment type="caution">
    <text evidence="2">The sequence shown here is derived from an EMBL/GenBank/DDBJ whole genome shotgun (WGS) entry which is preliminary data.</text>
</comment>